<protein>
    <submittedName>
        <fullName evidence="3">Rod binding protein</fullName>
    </submittedName>
</protein>
<keyword evidence="4" id="KW-1185">Reference proteome</keyword>
<dbReference type="STRING" id="937218.SAMN06297251_12936"/>
<reference evidence="3 4" key="1">
    <citation type="submission" date="2017-04" db="EMBL/GenBank/DDBJ databases">
        <authorList>
            <person name="Afonso C.L."/>
            <person name="Miller P.J."/>
            <person name="Scott M.A."/>
            <person name="Spackman E."/>
            <person name="Goraichik I."/>
            <person name="Dimitrov K.M."/>
            <person name="Suarez D.L."/>
            <person name="Swayne D.E."/>
        </authorList>
    </citation>
    <scope>NUCLEOTIDE SEQUENCE [LARGE SCALE GENOMIC DNA]</scope>
    <source>
        <strain evidence="3 4">CGMCC 1.10972</strain>
    </source>
</reference>
<dbReference type="OrthoDB" id="7889190at2"/>
<organism evidence="3 4">
    <name type="scientific">Fulvimarina manganoxydans</name>
    <dbReference type="NCBI Taxonomy" id="937218"/>
    <lineage>
        <taxon>Bacteria</taxon>
        <taxon>Pseudomonadati</taxon>
        <taxon>Pseudomonadota</taxon>
        <taxon>Alphaproteobacteria</taxon>
        <taxon>Hyphomicrobiales</taxon>
        <taxon>Aurantimonadaceae</taxon>
        <taxon>Fulvimarina</taxon>
    </lineage>
</organism>
<dbReference type="Proteomes" id="UP000192656">
    <property type="component" value="Unassembled WGS sequence"/>
</dbReference>
<proteinExistence type="predicted"/>
<feature type="region of interest" description="Disordered" evidence="1">
    <location>
        <begin position="1"/>
        <end position="30"/>
    </location>
</feature>
<feature type="domain" description="Flagellar protein FlgJ N-terminal" evidence="2">
    <location>
        <begin position="86"/>
        <end position="125"/>
    </location>
</feature>
<dbReference type="EMBL" id="FWXR01000029">
    <property type="protein sequence ID" value="SMD11339.1"/>
    <property type="molecule type" value="Genomic_DNA"/>
</dbReference>
<evidence type="ECO:0000256" key="1">
    <source>
        <dbReference type="SAM" id="MobiDB-lite"/>
    </source>
</evidence>
<evidence type="ECO:0000313" key="3">
    <source>
        <dbReference type="EMBL" id="SMD11339.1"/>
    </source>
</evidence>
<dbReference type="Pfam" id="PF10135">
    <property type="entry name" value="Rod-binding"/>
    <property type="match status" value="1"/>
</dbReference>
<sequence length="166" mass="17535">MTTLPITGVQSRIDTGEAEAAGPMRPMAPSTAARDEGVAFAETLSQSERVGAHRPLVRHEAQKASPLQEFEAFALRNFVESMLPDEKSTFFGSGTAGSIWRSMLAEHLGASLAENGGIGIADIVAERDPRAGEKSDVNSASRSAPAGDILARLSTSFDPSDNFSDE</sequence>
<dbReference type="InterPro" id="IPR019301">
    <property type="entry name" value="Flagellar_prot_FlgJ_N"/>
</dbReference>
<name>A0A1W2ENT4_9HYPH</name>
<feature type="compositionally biased region" description="Polar residues" evidence="1">
    <location>
        <begin position="1"/>
        <end position="13"/>
    </location>
</feature>
<dbReference type="RefSeq" id="WP_084412620.1">
    <property type="nucleotide sequence ID" value="NZ_FWXR01000029.1"/>
</dbReference>
<evidence type="ECO:0000259" key="2">
    <source>
        <dbReference type="Pfam" id="PF10135"/>
    </source>
</evidence>
<gene>
    <name evidence="3" type="ORF">SAMN06297251_12936</name>
</gene>
<dbReference type="AlphaFoldDB" id="A0A1W2ENT4"/>
<evidence type="ECO:0000313" key="4">
    <source>
        <dbReference type="Proteomes" id="UP000192656"/>
    </source>
</evidence>
<accession>A0A1W2ENT4</accession>